<dbReference type="RefSeq" id="WP_062247181.1">
    <property type="nucleotide sequence ID" value="NZ_MRCA01000006.1"/>
</dbReference>
<dbReference type="SMART" id="SM01093">
    <property type="entry name" value="CP12"/>
    <property type="match status" value="1"/>
</dbReference>
<dbReference type="AlphaFoldDB" id="A0A1U7GZ23"/>
<dbReference type="GO" id="GO:0080153">
    <property type="term" value="P:negative regulation of reductive pentose-phosphate cycle"/>
    <property type="evidence" value="ECO:0007669"/>
    <property type="project" value="TreeGrafter"/>
</dbReference>
<proteinExistence type="predicted"/>
<protein>
    <recommendedName>
        <fullName evidence="1">CP12 domain-containing protein</fullName>
    </recommendedName>
</protein>
<keyword evidence="3" id="KW-1185">Reference proteome</keyword>
<name>A0A1U7GZ23_9CYAN</name>
<comment type="caution">
    <text evidence="2">The sequence shown here is derived from an EMBL/GenBank/DDBJ whole genome shotgun (WGS) entry which is preliminary data.</text>
</comment>
<evidence type="ECO:0000313" key="2">
    <source>
        <dbReference type="EMBL" id="OKH13683.1"/>
    </source>
</evidence>
<dbReference type="PANTHER" id="PTHR33921:SF15">
    <property type="entry name" value="CALVIN CYCLE PROTEIN CP12-2, CHLOROPLASTIC"/>
    <property type="match status" value="1"/>
</dbReference>
<organism evidence="2 3">
    <name type="scientific">Fischerella major NIES-592</name>
    <dbReference type="NCBI Taxonomy" id="210994"/>
    <lineage>
        <taxon>Bacteria</taxon>
        <taxon>Bacillati</taxon>
        <taxon>Cyanobacteriota</taxon>
        <taxon>Cyanophyceae</taxon>
        <taxon>Nostocales</taxon>
        <taxon>Hapalosiphonaceae</taxon>
        <taxon>Fischerella</taxon>
    </lineage>
</organism>
<feature type="domain" description="CP12" evidence="1">
    <location>
        <begin position="14"/>
        <end position="84"/>
    </location>
</feature>
<dbReference type="OrthoDB" id="9553701at2"/>
<dbReference type="Pfam" id="PF02672">
    <property type="entry name" value="CP12"/>
    <property type="match status" value="1"/>
</dbReference>
<evidence type="ECO:0000313" key="3">
    <source>
        <dbReference type="Proteomes" id="UP000186391"/>
    </source>
</evidence>
<dbReference type="InterPro" id="IPR039314">
    <property type="entry name" value="CP12-like"/>
</dbReference>
<accession>A0A1U7GZ23</accession>
<dbReference type="PANTHER" id="PTHR33921">
    <property type="entry name" value="CALVIN CYCLE PROTEIN CP12-2, CHLOROPLASTIC"/>
    <property type="match status" value="1"/>
</dbReference>
<dbReference type="Proteomes" id="UP000186391">
    <property type="component" value="Unassembled WGS sequence"/>
</dbReference>
<sequence>MVNTLSEQNLAKTLEQAIVEAIAQAREACDLNGSNSSACAVAWDIVEELQAEKSHRLHSTKTRTYLENYCQEHPEADECRIYDL</sequence>
<reference evidence="2 3" key="1">
    <citation type="submission" date="2016-11" db="EMBL/GenBank/DDBJ databases">
        <title>Draft Genome Sequences of Nine Cyanobacterial Strains from Diverse Habitats.</title>
        <authorList>
            <person name="Zhu T."/>
            <person name="Hou S."/>
            <person name="Lu X."/>
            <person name="Hess W.R."/>
        </authorList>
    </citation>
    <scope>NUCLEOTIDE SEQUENCE [LARGE SCALE GENOMIC DNA]</scope>
    <source>
        <strain evidence="2 3">NIES-592</strain>
    </source>
</reference>
<evidence type="ECO:0000259" key="1">
    <source>
        <dbReference type="SMART" id="SM01093"/>
    </source>
</evidence>
<gene>
    <name evidence="2" type="ORF">NIES592_13845</name>
</gene>
<dbReference type="EMBL" id="MRCA01000006">
    <property type="protein sequence ID" value="OKH13683.1"/>
    <property type="molecule type" value="Genomic_DNA"/>
</dbReference>
<dbReference type="InterPro" id="IPR003823">
    <property type="entry name" value="CP12_dom"/>
</dbReference>